<dbReference type="AlphaFoldDB" id="A0A8H3JA68"/>
<proteinExistence type="inferred from homology"/>
<name>A0A8H3JA68_9LECA</name>
<evidence type="ECO:0000259" key="7">
    <source>
        <dbReference type="Pfam" id="PF02668"/>
    </source>
</evidence>
<evidence type="ECO:0000256" key="3">
    <source>
        <dbReference type="ARBA" id="ARBA00022723"/>
    </source>
</evidence>
<accession>A0A8H3JA68</accession>
<keyword evidence="5" id="KW-0560">Oxidoreductase</keyword>
<reference evidence="8" key="1">
    <citation type="submission" date="2021-03" db="EMBL/GenBank/DDBJ databases">
        <authorList>
            <person name="Tagirdzhanova G."/>
        </authorList>
    </citation>
    <scope>NUCLEOTIDE SEQUENCE</scope>
</reference>
<keyword evidence="3" id="KW-0479">Metal-binding</keyword>
<gene>
    <name evidence="8" type="ORF">ALECFALPRED_000399</name>
</gene>
<comment type="cofactor">
    <cofactor evidence="1">
        <name>Fe(2+)</name>
        <dbReference type="ChEBI" id="CHEBI:29033"/>
    </cofactor>
</comment>
<evidence type="ECO:0000256" key="5">
    <source>
        <dbReference type="ARBA" id="ARBA00023002"/>
    </source>
</evidence>
<evidence type="ECO:0000313" key="9">
    <source>
        <dbReference type="Proteomes" id="UP000664203"/>
    </source>
</evidence>
<dbReference type="EMBL" id="CAJPDR010001043">
    <property type="protein sequence ID" value="CAF9943455.1"/>
    <property type="molecule type" value="Genomic_DNA"/>
</dbReference>
<dbReference type="InterPro" id="IPR051323">
    <property type="entry name" value="AtsK-like"/>
</dbReference>
<dbReference type="Pfam" id="PF02668">
    <property type="entry name" value="TauD"/>
    <property type="match status" value="1"/>
</dbReference>
<evidence type="ECO:0000256" key="6">
    <source>
        <dbReference type="ARBA" id="ARBA00023004"/>
    </source>
</evidence>
<comment type="caution">
    <text evidence="8">The sequence shown here is derived from an EMBL/GenBank/DDBJ whole genome shotgun (WGS) entry which is preliminary data.</text>
</comment>
<evidence type="ECO:0000313" key="8">
    <source>
        <dbReference type="EMBL" id="CAF9943455.1"/>
    </source>
</evidence>
<evidence type="ECO:0000256" key="4">
    <source>
        <dbReference type="ARBA" id="ARBA00022964"/>
    </source>
</evidence>
<sequence>MAPHAENVALQSQTWAHIDTKTSPANVVAGEKGLTGSMDDVPADFRSTNSSPLKLTGVLDQFKSFDVTPVIGKEFPEASLAEWLRAPNSDQLLKDLAITVSQRGVVFFRAQDALDNGLQKELIRRLGELSGKPKSSKLYIEPTANDGTDASGDLEVNTISSRKTKKIFPLSAKVQSSKEGWHSDATFEPAPVKMPPDYSCLRLVDKPSTGGDTLWASGYELYDRISAPYQKFLEGLTATFAQPKFNEVAKKGGFKFYSDPRGSPLNAGELLQAIHPVVRTNPVTGWKSVFAVGVHMQHINDVTPLESKALQGWFLSLILENQDLQVRYRWQNANDLAIWDNRSTYHTATADYYDDPGERMGRRTISVGEKPFLDIGSKSRREALRELAAAANGHGENGAPAS</sequence>
<protein>
    <recommendedName>
        <fullName evidence="7">TauD/TfdA-like domain-containing protein</fullName>
    </recommendedName>
</protein>
<dbReference type="SUPFAM" id="SSF51197">
    <property type="entry name" value="Clavaminate synthase-like"/>
    <property type="match status" value="1"/>
</dbReference>
<keyword evidence="4" id="KW-0223">Dioxygenase</keyword>
<dbReference type="GO" id="GO:0005737">
    <property type="term" value="C:cytoplasm"/>
    <property type="evidence" value="ECO:0007669"/>
    <property type="project" value="TreeGrafter"/>
</dbReference>
<dbReference type="GO" id="GO:0046872">
    <property type="term" value="F:metal ion binding"/>
    <property type="evidence" value="ECO:0007669"/>
    <property type="project" value="UniProtKB-KW"/>
</dbReference>
<dbReference type="PANTHER" id="PTHR30468">
    <property type="entry name" value="ALPHA-KETOGLUTARATE-DEPENDENT SULFONATE DIOXYGENASE"/>
    <property type="match status" value="1"/>
</dbReference>
<keyword evidence="6" id="KW-0408">Iron</keyword>
<evidence type="ECO:0000256" key="1">
    <source>
        <dbReference type="ARBA" id="ARBA00001954"/>
    </source>
</evidence>
<comment type="similarity">
    <text evidence="2">Belongs to the TfdA dioxygenase family.</text>
</comment>
<dbReference type="PANTHER" id="PTHR30468:SF10">
    <property type="entry name" value="TAUD_TFDA-LIKE DOMAIN-CONTAINING PROTEIN"/>
    <property type="match status" value="1"/>
</dbReference>
<dbReference type="InterPro" id="IPR042098">
    <property type="entry name" value="TauD-like_sf"/>
</dbReference>
<dbReference type="OrthoDB" id="10257314at2759"/>
<evidence type="ECO:0000256" key="2">
    <source>
        <dbReference type="ARBA" id="ARBA00005896"/>
    </source>
</evidence>
<dbReference type="GO" id="GO:0016706">
    <property type="term" value="F:2-oxoglutarate-dependent dioxygenase activity"/>
    <property type="evidence" value="ECO:0007669"/>
    <property type="project" value="TreeGrafter"/>
</dbReference>
<dbReference type="Gene3D" id="3.60.130.10">
    <property type="entry name" value="Clavaminate synthase-like"/>
    <property type="match status" value="1"/>
</dbReference>
<organism evidence="8 9">
    <name type="scientific">Alectoria fallacina</name>
    <dbReference type="NCBI Taxonomy" id="1903189"/>
    <lineage>
        <taxon>Eukaryota</taxon>
        <taxon>Fungi</taxon>
        <taxon>Dikarya</taxon>
        <taxon>Ascomycota</taxon>
        <taxon>Pezizomycotina</taxon>
        <taxon>Lecanoromycetes</taxon>
        <taxon>OSLEUM clade</taxon>
        <taxon>Lecanoromycetidae</taxon>
        <taxon>Lecanorales</taxon>
        <taxon>Lecanorineae</taxon>
        <taxon>Parmeliaceae</taxon>
        <taxon>Alectoria</taxon>
    </lineage>
</organism>
<dbReference type="Proteomes" id="UP000664203">
    <property type="component" value="Unassembled WGS sequence"/>
</dbReference>
<feature type="domain" description="TauD/TfdA-like" evidence="7">
    <location>
        <begin position="65"/>
        <end position="364"/>
    </location>
</feature>
<dbReference type="InterPro" id="IPR003819">
    <property type="entry name" value="TauD/TfdA-like"/>
</dbReference>
<keyword evidence="9" id="KW-1185">Reference proteome</keyword>